<feature type="non-terminal residue" evidence="1">
    <location>
        <position position="129"/>
    </location>
</feature>
<name>A0AAD7ZGZ8_DIPPU</name>
<feature type="non-terminal residue" evidence="1">
    <location>
        <position position="1"/>
    </location>
</feature>
<dbReference type="Proteomes" id="UP001233999">
    <property type="component" value="Unassembled WGS sequence"/>
</dbReference>
<evidence type="ECO:0000313" key="1">
    <source>
        <dbReference type="EMBL" id="KAJ9579773.1"/>
    </source>
</evidence>
<dbReference type="EMBL" id="JASPKZ010008377">
    <property type="protein sequence ID" value="KAJ9579773.1"/>
    <property type="molecule type" value="Genomic_DNA"/>
</dbReference>
<accession>A0AAD7ZGZ8</accession>
<organism evidence="1 2">
    <name type="scientific">Diploptera punctata</name>
    <name type="common">Pacific beetle cockroach</name>
    <dbReference type="NCBI Taxonomy" id="6984"/>
    <lineage>
        <taxon>Eukaryota</taxon>
        <taxon>Metazoa</taxon>
        <taxon>Ecdysozoa</taxon>
        <taxon>Arthropoda</taxon>
        <taxon>Hexapoda</taxon>
        <taxon>Insecta</taxon>
        <taxon>Pterygota</taxon>
        <taxon>Neoptera</taxon>
        <taxon>Polyneoptera</taxon>
        <taxon>Dictyoptera</taxon>
        <taxon>Blattodea</taxon>
        <taxon>Blaberoidea</taxon>
        <taxon>Blaberidae</taxon>
        <taxon>Diplopterinae</taxon>
        <taxon>Diploptera</taxon>
    </lineage>
</organism>
<evidence type="ECO:0000313" key="2">
    <source>
        <dbReference type="Proteomes" id="UP001233999"/>
    </source>
</evidence>
<sequence length="129" mass="14521">LKTHQVLISRSPHLYMSPSSHCDDIKAMNNFLPSTLEENVVQSRTNFIGPVGRSTILLENDIRTLCRFTLPDKLKVASSEKKILVMNSWSITDSKLGIPGSDVRCTDPVRVLGCNMSCWRMSSRILQDK</sequence>
<proteinExistence type="predicted"/>
<dbReference type="AlphaFoldDB" id="A0AAD7ZGZ8"/>
<reference evidence="1" key="1">
    <citation type="journal article" date="2023" name="IScience">
        <title>Live-bearing cockroach genome reveals convergent evolutionary mechanisms linked to viviparity in insects and beyond.</title>
        <authorList>
            <person name="Fouks B."/>
            <person name="Harrison M.C."/>
            <person name="Mikhailova A.A."/>
            <person name="Marchal E."/>
            <person name="English S."/>
            <person name="Carruthers M."/>
            <person name="Jennings E.C."/>
            <person name="Chiamaka E.L."/>
            <person name="Frigard R.A."/>
            <person name="Pippel M."/>
            <person name="Attardo G.M."/>
            <person name="Benoit J.B."/>
            <person name="Bornberg-Bauer E."/>
            <person name="Tobe S.S."/>
        </authorList>
    </citation>
    <scope>NUCLEOTIDE SEQUENCE</scope>
    <source>
        <strain evidence="1">Stay&amp;Tobe</strain>
    </source>
</reference>
<comment type="caution">
    <text evidence="1">The sequence shown here is derived from an EMBL/GenBank/DDBJ whole genome shotgun (WGS) entry which is preliminary data.</text>
</comment>
<keyword evidence="2" id="KW-1185">Reference proteome</keyword>
<gene>
    <name evidence="1" type="ORF">L9F63_004558</name>
</gene>
<reference evidence="1" key="2">
    <citation type="submission" date="2023-05" db="EMBL/GenBank/DDBJ databases">
        <authorList>
            <person name="Fouks B."/>
        </authorList>
    </citation>
    <scope>NUCLEOTIDE SEQUENCE</scope>
    <source>
        <strain evidence="1">Stay&amp;Tobe</strain>
        <tissue evidence="1">Testes</tissue>
    </source>
</reference>
<protein>
    <submittedName>
        <fullName evidence="1">Uncharacterized protein</fullName>
    </submittedName>
</protein>